<dbReference type="Pfam" id="PF24883">
    <property type="entry name" value="NPHP3_N"/>
    <property type="match status" value="1"/>
</dbReference>
<feature type="region of interest" description="Disordered" evidence="4">
    <location>
        <begin position="46"/>
        <end position="102"/>
    </location>
</feature>
<evidence type="ECO:0000256" key="3">
    <source>
        <dbReference type="PROSITE-ProRule" id="PRU00023"/>
    </source>
</evidence>
<dbReference type="InterPro" id="IPR002110">
    <property type="entry name" value="Ankyrin_rpt"/>
</dbReference>
<name>A0A9P8M3W7_9HYPO</name>
<evidence type="ECO:0000256" key="4">
    <source>
        <dbReference type="SAM" id="MobiDB-lite"/>
    </source>
</evidence>
<keyword evidence="1" id="KW-0677">Repeat</keyword>
<evidence type="ECO:0000259" key="5">
    <source>
        <dbReference type="Pfam" id="PF24883"/>
    </source>
</evidence>
<dbReference type="Pfam" id="PF12796">
    <property type="entry name" value="Ank_2"/>
    <property type="match status" value="4"/>
</dbReference>
<keyword evidence="7" id="KW-1185">Reference proteome</keyword>
<feature type="repeat" description="ANK" evidence="3">
    <location>
        <begin position="1081"/>
        <end position="1113"/>
    </location>
</feature>
<keyword evidence="2 3" id="KW-0040">ANK repeat</keyword>
<dbReference type="SMART" id="SM00248">
    <property type="entry name" value="ANK"/>
    <property type="match status" value="9"/>
</dbReference>
<proteinExistence type="predicted"/>
<feature type="repeat" description="ANK" evidence="3">
    <location>
        <begin position="1114"/>
        <end position="1146"/>
    </location>
</feature>
<feature type="repeat" description="ANK" evidence="3">
    <location>
        <begin position="1048"/>
        <end position="1080"/>
    </location>
</feature>
<evidence type="ECO:0000256" key="2">
    <source>
        <dbReference type="ARBA" id="ARBA00023043"/>
    </source>
</evidence>
<feature type="region of interest" description="Disordered" evidence="4">
    <location>
        <begin position="365"/>
        <end position="384"/>
    </location>
</feature>
<dbReference type="PANTHER" id="PTHR24198:SF165">
    <property type="entry name" value="ANKYRIN REPEAT-CONTAINING PROTEIN-RELATED"/>
    <property type="match status" value="1"/>
</dbReference>
<dbReference type="Proteomes" id="UP000764110">
    <property type="component" value="Unassembled WGS sequence"/>
</dbReference>
<protein>
    <recommendedName>
        <fullName evidence="5">Nephrocystin 3-like N-terminal domain-containing protein</fullName>
    </recommendedName>
</protein>
<evidence type="ECO:0000313" key="6">
    <source>
        <dbReference type="EMBL" id="KAH0592464.1"/>
    </source>
</evidence>
<dbReference type="PROSITE" id="PS50297">
    <property type="entry name" value="ANK_REP_REGION"/>
    <property type="match status" value="6"/>
</dbReference>
<reference evidence="6 7" key="1">
    <citation type="submission" date="2020-07" db="EMBL/GenBank/DDBJ databases">
        <title>Metarhizium humberi genome.</title>
        <authorList>
            <person name="Lysoe E."/>
        </authorList>
    </citation>
    <scope>NUCLEOTIDE SEQUENCE [LARGE SCALE GENOMIC DNA]</scope>
    <source>
        <strain evidence="6 7">ESALQ1638</strain>
    </source>
</reference>
<dbReference type="PANTHER" id="PTHR24198">
    <property type="entry name" value="ANKYRIN REPEAT AND PROTEIN KINASE DOMAIN-CONTAINING PROTEIN"/>
    <property type="match status" value="1"/>
</dbReference>
<dbReference type="InterPro" id="IPR036770">
    <property type="entry name" value="Ankyrin_rpt-contain_sf"/>
</dbReference>
<dbReference type="SUPFAM" id="SSF52540">
    <property type="entry name" value="P-loop containing nucleoside triphosphate hydrolases"/>
    <property type="match status" value="1"/>
</dbReference>
<feature type="repeat" description="ANK" evidence="3">
    <location>
        <begin position="948"/>
        <end position="980"/>
    </location>
</feature>
<gene>
    <name evidence="6" type="ORF">MHUMG1_09851</name>
</gene>
<dbReference type="InterPro" id="IPR029058">
    <property type="entry name" value="AB_hydrolase_fold"/>
</dbReference>
<feature type="repeat" description="ANK" evidence="3">
    <location>
        <begin position="887"/>
        <end position="914"/>
    </location>
</feature>
<feature type="repeat" description="ANK" evidence="3">
    <location>
        <begin position="915"/>
        <end position="947"/>
    </location>
</feature>
<dbReference type="AlphaFoldDB" id="A0A9P8M3W7"/>
<feature type="compositionally biased region" description="Basic and acidic residues" evidence="4">
    <location>
        <begin position="49"/>
        <end position="69"/>
    </location>
</feature>
<dbReference type="Gene3D" id="3.40.50.300">
    <property type="entry name" value="P-loop containing nucleotide triphosphate hydrolases"/>
    <property type="match status" value="1"/>
</dbReference>
<dbReference type="PRINTS" id="PR01415">
    <property type="entry name" value="ANKYRIN"/>
</dbReference>
<dbReference type="InterPro" id="IPR056884">
    <property type="entry name" value="NPHP3-like_N"/>
</dbReference>
<dbReference type="SUPFAM" id="SSF53474">
    <property type="entry name" value="alpha/beta-Hydrolases"/>
    <property type="match status" value="1"/>
</dbReference>
<dbReference type="EMBL" id="JACEFI010000031">
    <property type="protein sequence ID" value="KAH0592464.1"/>
    <property type="molecule type" value="Genomic_DNA"/>
</dbReference>
<dbReference type="Gene3D" id="1.25.40.20">
    <property type="entry name" value="Ankyrin repeat-containing domain"/>
    <property type="match status" value="3"/>
</dbReference>
<dbReference type="InterPro" id="IPR027417">
    <property type="entry name" value="P-loop_NTPase"/>
</dbReference>
<dbReference type="SUPFAM" id="SSF48403">
    <property type="entry name" value="Ankyrin repeat"/>
    <property type="match status" value="1"/>
</dbReference>
<feature type="domain" description="Nephrocystin 3-like N-terminal" evidence="5">
    <location>
        <begin position="415"/>
        <end position="591"/>
    </location>
</feature>
<feature type="repeat" description="ANK" evidence="3">
    <location>
        <begin position="981"/>
        <end position="1008"/>
    </location>
</feature>
<sequence>MFSFPFPGLNQGFTRPQGSARAVSPIYFVLPIVLIFSFYYLRRSPSESGKLEPENERSDSSERTKKTPGDESFANLTPSEGVSPDEGNASNKTLPPAAEPGLQILHDSDAPKIDIVAVHGLGANPDYAWVWLPKNNPPNRRGYPDKPFNWLRELLPAKISKPCRVLAFNYDSRWFWDAPQQKLSSISDTLLDSLRNDREQNKAIVSASRHCSPHLSISASTIGVVFLGTPHRGSPAAAWGAIIASLMPSGLAPEDRLLKALEKHSDSLGDRLRDFSGWLFSESVPVVCAFEQLVTDYSSRLPLLGTFVPSRTLVVDEDSACIDGHHKISLHTDHLKINKYYGADDPSFKLIYPEIQRMVEGTDEGLNRRRNPKPIPTDETSTSGGLQRCLQRMRVKNPEDVLSKIEAQKGQRVENTCEWILKREEFSAWAVGTNSHLLRLIGSPGIGKTMMATFLVRFLKCKIEKNPSETFIHFFCDDKDQERKTPTAILRSLVWQLLLQRNELFEHVQPDFEKYEESRTFESLFNDVYALRRILKNMLLDERSDKVFVLIDALDECEASTRKDLLSWIQIISQLSPAGDSGKIKILLTCRPHINDIEDELQDVGTQLQMGSAEINHDLAKYIDDRVDELANRKHYPLSLKQKVIETLKRESGNTFLWVSLMIAELKTTLMHKVEEKLNCLPHGLDNTYSTILDRIPDQNRENAQFILRFMVAALRPLEKTELQAAYATWKTNSILSGEDMQLYSDLLSVCSSILHAGSEDNATLNFCHQSVKDFLLDEHTANTWYHTSVDEANILIFKVCWMYLSADEFSQSGLDFCSSWSDLEIDFDEPDKPKDQRGGFPPHLFLEYSYDSWKEHAIRSHKALLRDWHNLAIDVTKAPELRDALLYWTARQGYEDMINFLLDQGANIDARYEFRATPLLKAAENGHEIIAELLLDRGANIEATDISDNGPLLTAAKHGHETVVKLLLDRGANIEARNRIQVTPLLNAAMGGHKSIVKLLLDRGANVIEVINECGDTLLSRATLFESEYAVKLLLDNGANIEARDRSKDTPLLLASVKGSESIVKLLLDRGANIEVKNKIGRTPLSIAVNRGHIAVVKLLLDNGADIETRDDMHSTPLLLATEQSHVYTVKLLLERGADIKVENKENQTPLLIAAAGGHKGIVKLLEQCYNSKAY</sequence>
<accession>A0A9P8M3W7</accession>
<comment type="caution">
    <text evidence="6">The sequence shown here is derived from an EMBL/GenBank/DDBJ whole genome shotgun (WGS) entry which is preliminary data.</text>
</comment>
<feature type="repeat" description="ANK" evidence="3">
    <location>
        <begin position="1015"/>
        <end position="1047"/>
    </location>
</feature>
<evidence type="ECO:0000313" key="7">
    <source>
        <dbReference type="Proteomes" id="UP000764110"/>
    </source>
</evidence>
<dbReference type="PROSITE" id="PS50088">
    <property type="entry name" value="ANK_REPEAT"/>
    <property type="match status" value="8"/>
</dbReference>
<organism evidence="6 7">
    <name type="scientific">Metarhizium humberi</name>
    <dbReference type="NCBI Taxonomy" id="2596975"/>
    <lineage>
        <taxon>Eukaryota</taxon>
        <taxon>Fungi</taxon>
        <taxon>Dikarya</taxon>
        <taxon>Ascomycota</taxon>
        <taxon>Pezizomycotina</taxon>
        <taxon>Sordariomycetes</taxon>
        <taxon>Hypocreomycetidae</taxon>
        <taxon>Hypocreales</taxon>
        <taxon>Clavicipitaceae</taxon>
        <taxon>Metarhizium</taxon>
    </lineage>
</organism>
<evidence type="ECO:0000256" key="1">
    <source>
        <dbReference type="ARBA" id="ARBA00022737"/>
    </source>
</evidence>